<keyword evidence="5" id="KW-0547">Nucleotide-binding</keyword>
<dbReference type="EMBL" id="BAAAUX010000022">
    <property type="protein sequence ID" value="GAA2810412.1"/>
    <property type="molecule type" value="Genomic_DNA"/>
</dbReference>
<organism evidence="9 10">
    <name type="scientific">Saccharopolyspora taberi</name>
    <dbReference type="NCBI Taxonomy" id="60895"/>
    <lineage>
        <taxon>Bacteria</taxon>
        <taxon>Bacillati</taxon>
        <taxon>Actinomycetota</taxon>
        <taxon>Actinomycetes</taxon>
        <taxon>Pseudonocardiales</taxon>
        <taxon>Pseudonocardiaceae</taxon>
        <taxon>Saccharopolyspora</taxon>
    </lineage>
</organism>
<dbReference type="CDD" id="cd03257">
    <property type="entry name" value="ABC_NikE_OppD_transporters"/>
    <property type="match status" value="2"/>
</dbReference>
<dbReference type="InterPro" id="IPR003439">
    <property type="entry name" value="ABC_transporter-like_ATP-bd"/>
</dbReference>
<dbReference type="SMART" id="SM00382">
    <property type="entry name" value="AAA"/>
    <property type="match status" value="2"/>
</dbReference>
<evidence type="ECO:0000256" key="1">
    <source>
        <dbReference type="ARBA" id="ARBA00004202"/>
    </source>
</evidence>
<evidence type="ECO:0000256" key="4">
    <source>
        <dbReference type="ARBA" id="ARBA00022475"/>
    </source>
</evidence>
<dbReference type="InterPro" id="IPR013563">
    <property type="entry name" value="Oligopep_ABC_C"/>
</dbReference>
<feature type="domain" description="ABC transporter" evidence="8">
    <location>
        <begin position="275"/>
        <end position="514"/>
    </location>
</feature>
<protein>
    <submittedName>
        <fullName evidence="9">ABC transporter ATP-binding protein</fullName>
    </submittedName>
</protein>
<evidence type="ECO:0000256" key="2">
    <source>
        <dbReference type="ARBA" id="ARBA00005417"/>
    </source>
</evidence>
<evidence type="ECO:0000256" key="3">
    <source>
        <dbReference type="ARBA" id="ARBA00022448"/>
    </source>
</evidence>
<accession>A0ABN3VKN6</accession>
<evidence type="ECO:0000313" key="9">
    <source>
        <dbReference type="EMBL" id="GAA2810412.1"/>
    </source>
</evidence>
<dbReference type="PROSITE" id="PS50893">
    <property type="entry name" value="ABC_TRANSPORTER_2"/>
    <property type="match status" value="2"/>
</dbReference>
<keyword evidence="7" id="KW-0472">Membrane</keyword>
<dbReference type="PANTHER" id="PTHR43297">
    <property type="entry name" value="OLIGOPEPTIDE TRANSPORT ATP-BINDING PROTEIN APPD"/>
    <property type="match status" value="1"/>
</dbReference>
<name>A0ABN3VKN6_9PSEU</name>
<dbReference type="SUPFAM" id="SSF52540">
    <property type="entry name" value="P-loop containing nucleoside triphosphate hydrolases"/>
    <property type="match status" value="2"/>
</dbReference>
<comment type="subcellular location">
    <subcellularLocation>
        <location evidence="1">Cell membrane</location>
        <topology evidence="1">Peripheral membrane protein</topology>
    </subcellularLocation>
</comment>
<evidence type="ECO:0000256" key="5">
    <source>
        <dbReference type="ARBA" id="ARBA00022741"/>
    </source>
</evidence>
<dbReference type="PROSITE" id="PS00211">
    <property type="entry name" value="ABC_TRANSPORTER_1"/>
    <property type="match status" value="2"/>
</dbReference>
<dbReference type="GO" id="GO:0005524">
    <property type="term" value="F:ATP binding"/>
    <property type="evidence" value="ECO:0007669"/>
    <property type="project" value="UniProtKB-KW"/>
</dbReference>
<keyword evidence="10" id="KW-1185">Reference proteome</keyword>
<evidence type="ECO:0000259" key="8">
    <source>
        <dbReference type="PROSITE" id="PS50893"/>
    </source>
</evidence>
<dbReference type="InterPro" id="IPR027417">
    <property type="entry name" value="P-loop_NTPase"/>
</dbReference>
<evidence type="ECO:0000256" key="7">
    <source>
        <dbReference type="ARBA" id="ARBA00023136"/>
    </source>
</evidence>
<keyword evidence="3" id="KW-0813">Transport</keyword>
<keyword evidence="4" id="KW-1003">Cell membrane</keyword>
<proteinExistence type="inferred from homology"/>
<dbReference type="InterPro" id="IPR017871">
    <property type="entry name" value="ABC_transporter-like_CS"/>
</dbReference>
<dbReference type="Proteomes" id="UP001500979">
    <property type="component" value="Unassembled WGS sequence"/>
</dbReference>
<reference evidence="9 10" key="1">
    <citation type="journal article" date="2019" name="Int. J. Syst. Evol. Microbiol.">
        <title>The Global Catalogue of Microorganisms (GCM) 10K type strain sequencing project: providing services to taxonomists for standard genome sequencing and annotation.</title>
        <authorList>
            <consortium name="The Broad Institute Genomics Platform"/>
            <consortium name="The Broad Institute Genome Sequencing Center for Infectious Disease"/>
            <person name="Wu L."/>
            <person name="Ma J."/>
        </authorList>
    </citation>
    <scope>NUCLEOTIDE SEQUENCE [LARGE SCALE GENOMIC DNA]</scope>
    <source>
        <strain evidence="9 10">JCM 9383</strain>
    </source>
</reference>
<dbReference type="Pfam" id="PF08352">
    <property type="entry name" value="oligo_HPY"/>
    <property type="match status" value="2"/>
</dbReference>
<dbReference type="RefSeq" id="WP_344684048.1">
    <property type="nucleotide sequence ID" value="NZ_BAAAUX010000022.1"/>
</dbReference>
<dbReference type="PANTHER" id="PTHR43297:SF2">
    <property type="entry name" value="DIPEPTIDE TRANSPORT ATP-BINDING PROTEIN DPPD"/>
    <property type="match status" value="1"/>
</dbReference>
<dbReference type="Gene3D" id="3.40.50.300">
    <property type="entry name" value="P-loop containing nucleotide triphosphate hydrolases"/>
    <property type="match status" value="2"/>
</dbReference>
<gene>
    <name evidence="9" type="ORF">GCM10010470_52100</name>
</gene>
<dbReference type="InterPro" id="IPR003593">
    <property type="entry name" value="AAA+_ATPase"/>
</dbReference>
<evidence type="ECO:0000313" key="10">
    <source>
        <dbReference type="Proteomes" id="UP001500979"/>
    </source>
</evidence>
<evidence type="ECO:0000256" key="6">
    <source>
        <dbReference type="ARBA" id="ARBA00022840"/>
    </source>
</evidence>
<dbReference type="NCBIfam" id="NF008453">
    <property type="entry name" value="PRK11308.1"/>
    <property type="match status" value="2"/>
</dbReference>
<dbReference type="NCBIfam" id="NF007739">
    <property type="entry name" value="PRK10419.1"/>
    <property type="match status" value="2"/>
</dbReference>
<feature type="domain" description="ABC transporter" evidence="8">
    <location>
        <begin position="4"/>
        <end position="253"/>
    </location>
</feature>
<dbReference type="Pfam" id="PF00005">
    <property type="entry name" value="ABC_tran"/>
    <property type="match status" value="2"/>
</dbReference>
<comment type="similarity">
    <text evidence="2">Belongs to the ABC transporter superfamily.</text>
</comment>
<comment type="caution">
    <text evidence="9">The sequence shown here is derived from an EMBL/GenBank/DDBJ whole genome shotgun (WGS) entry which is preliminary data.</text>
</comment>
<keyword evidence="6 9" id="KW-0067">ATP-binding</keyword>
<sequence>MTVLTCTDLVVRFHTEDGGTDAVRGIGFAVEEGEILAVVGESGSGKSVTAMAALGLLPPTAEVTGSIRVNGTEIVGCAPRDLRRIRGNEVAMIFQEPMTSLNPVFTIGWQLVEAIRLHTDLSTRRARARAVELLEAVGIPEPRRRLRHYPHQLSGGQRQRVLIAMALACDPRVLIADEPTTALDVTVQAGILSLLRDLRDRLGTAILLITHNMGVVADIADRVVVMYRGEVVEQAPVEQLFAEPQHAYTSALLAAVPRLEVVPAPEPEEPRNPVLEVEDLVMTYAGHRVVDGVSLRIDRGEVLGLVGESGSGKSTVGRCATRLTEPTSGRIALDGQDITHLPARKLRPLRRKVGIVFQDPGSSLDPRMPIGDSIAEPLRLHRVASGRDLKRRVATLLDAVELGAGTHRRYPHELSGGQRQRVSIARALALEPELLIADEPTSALDVSVQRSVLELFLELQERLDFSCLFISHDLAVVNHLADRVAVMHQGRIVETGSTAQVLNDPAHDYTRRLLAAAPVPDPVRQRAGRAE</sequence>
<dbReference type="InterPro" id="IPR050388">
    <property type="entry name" value="ABC_Ni/Peptide_Import"/>
</dbReference>